<evidence type="ECO:0000256" key="4">
    <source>
        <dbReference type="ARBA" id="ARBA00022993"/>
    </source>
</evidence>
<dbReference type="EMBL" id="BSOT01000005">
    <property type="protein sequence ID" value="GLR71050.1"/>
    <property type="molecule type" value="Genomic_DNA"/>
</dbReference>
<dbReference type="SUPFAM" id="SSF52540">
    <property type="entry name" value="P-loop containing nucleoside triphosphate hydrolases"/>
    <property type="match status" value="1"/>
</dbReference>
<reference evidence="7" key="1">
    <citation type="journal article" date="2014" name="Int. J. Syst. Evol. Microbiol.">
        <title>Complete genome sequence of Corynebacterium casei LMG S-19264T (=DSM 44701T), isolated from a smear-ripened cheese.</title>
        <authorList>
            <consortium name="US DOE Joint Genome Institute (JGI-PGF)"/>
            <person name="Walter F."/>
            <person name="Albersmeier A."/>
            <person name="Kalinowski J."/>
            <person name="Ruckert C."/>
        </authorList>
    </citation>
    <scope>NUCLEOTIDE SEQUENCE</scope>
    <source>
        <strain evidence="7">NBRC 110023</strain>
    </source>
</reference>
<keyword evidence="5" id="KW-0963">Cytoplasm</keyword>
<dbReference type="InterPro" id="IPR001977">
    <property type="entry name" value="Depp_CoAkinase"/>
</dbReference>
<comment type="caution">
    <text evidence="7">The sequence shown here is derived from an EMBL/GenBank/DDBJ whole genome shotgun (WGS) entry which is preliminary data.</text>
</comment>
<keyword evidence="8" id="KW-1185">Reference proteome</keyword>
<comment type="subcellular location">
    <subcellularLocation>
        <location evidence="5">Cytoplasm</location>
    </subcellularLocation>
</comment>
<keyword evidence="5" id="KW-0808">Transferase</keyword>
<dbReference type="Pfam" id="PF01121">
    <property type="entry name" value="CoaE"/>
    <property type="match status" value="1"/>
</dbReference>
<evidence type="ECO:0000313" key="7">
    <source>
        <dbReference type="EMBL" id="GLR71050.1"/>
    </source>
</evidence>
<dbReference type="GO" id="GO:0015937">
    <property type="term" value="P:coenzyme A biosynthetic process"/>
    <property type="evidence" value="ECO:0007669"/>
    <property type="project" value="UniProtKB-UniRule"/>
</dbReference>
<keyword evidence="2 5" id="KW-0547">Nucleotide-binding</keyword>
<accession>A0AA37T3Y3</accession>
<dbReference type="GO" id="GO:0005737">
    <property type="term" value="C:cytoplasm"/>
    <property type="evidence" value="ECO:0007669"/>
    <property type="project" value="UniProtKB-SubCell"/>
</dbReference>
<evidence type="ECO:0000256" key="5">
    <source>
        <dbReference type="HAMAP-Rule" id="MF_00376"/>
    </source>
</evidence>
<gene>
    <name evidence="5 7" type="primary">coaE</name>
    <name evidence="7" type="ORF">GCM10007852_19580</name>
</gene>
<keyword evidence="3 5" id="KW-0067">ATP-binding</keyword>
<evidence type="ECO:0000313" key="8">
    <source>
        <dbReference type="Proteomes" id="UP001156601"/>
    </source>
</evidence>
<dbReference type="NCBIfam" id="TIGR00152">
    <property type="entry name" value="dephospho-CoA kinase"/>
    <property type="match status" value="1"/>
</dbReference>
<comment type="catalytic activity">
    <reaction evidence="5">
        <text>3'-dephospho-CoA + ATP = ADP + CoA + H(+)</text>
        <dbReference type="Rhea" id="RHEA:18245"/>
        <dbReference type="ChEBI" id="CHEBI:15378"/>
        <dbReference type="ChEBI" id="CHEBI:30616"/>
        <dbReference type="ChEBI" id="CHEBI:57287"/>
        <dbReference type="ChEBI" id="CHEBI:57328"/>
        <dbReference type="ChEBI" id="CHEBI:456216"/>
        <dbReference type="EC" id="2.7.1.24"/>
    </reaction>
</comment>
<keyword evidence="5 7" id="KW-0418">Kinase</keyword>
<dbReference type="EC" id="2.7.1.24" evidence="5 6"/>
<dbReference type="AlphaFoldDB" id="A0AA37T3Y3"/>
<comment type="similarity">
    <text evidence="1 5">Belongs to the CoaE family.</text>
</comment>
<evidence type="ECO:0000256" key="6">
    <source>
        <dbReference type="NCBIfam" id="TIGR00152"/>
    </source>
</evidence>
<evidence type="ECO:0000256" key="2">
    <source>
        <dbReference type="ARBA" id="ARBA00022741"/>
    </source>
</evidence>
<name>A0AA37T3Y3_9ALTE</name>
<dbReference type="InterPro" id="IPR027417">
    <property type="entry name" value="P-loop_NTPase"/>
</dbReference>
<dbReference type="PANTHER" id="PTHR10695:SF46">
    <property type="entry name" value="BIFUNCTIONAL COENZYME A SYNTHASE-RELATED"/>
    <property type="match status" value="1"/>
</dbReference>
<reference evidence="7" key="2">
    <citation type="submission" date="2023-01" db="EMBL/GenBank/DDBJ databases">
        <title>Draft genome sequence of Agaribacter marinus strain NBRC 110023.</title>
        <authorList>
            <person name="Sun Q."/>
            <person name="Mori K."/>
        </authorList>
    </citation>
    <scope>NUCLEOTIDE SEQUENCE</scope>
    <source>
        <strain evidence="7">NBRC 110023</strain>
    </source>
</reference>
<dbReference type="CDD" id="cd02022">
    <property type="entry name" value="DPCK"/>
    <property type="match status" value="1"/>
</dbReference>
<evidence type="ECO:0000256" key="1">
    <source>
        <dbReference type="ARBA" id="ARBA00009018"/>
    </source>
</evidence>
<dbReference type="GO" id="GO:0004140">
    <property type="term" value="F:dephospho-CoA kinase activity"/>
    <property type="evidence" value="ECO:0007669"/>
    <property type="project" value="UniProtKB-UniRule"/>
</dbReference>
<dbReference type="RefSeq" id="WP_284217349.1">
    <property type="nucleotide sequence ID" value="NZ_BSOT01000005.1"/>
</dbReference>
<comment type="function">
    <text evidence="5">Catalyzes the phosphorylation of the 3'-hydroxyl group of dephosphocoenzyme A to form coenzyme A.</text>
</comment>
<evidence type="ECO:0000256" key="3">
    <source>
        <dbReference type="ARBA" id="ARBA00022840"/>
    </source>
</evidence>
<protein>
    <recommendedName>
        <fullName evidence="5 6">Dephospho-CoA kinase</fullName>
        <ecNumber evidence="5 6">2.7.1.24</ecNumber>
    </recommendedName>
    <alternativeName>
        <fullName evidence="5">Dephosphocoenzyme A kinase</fullName>
    </alternativeName>
</protein>
<dbReference type="Proteomes" id="UP001156601">
    <property type="component" value="Unassembled WGS sequence"/>
</dbReference>
<feature type="binding site" evidence="5">
    <location>
        <begin position="13"/>
        <end position="18"/>
    </location>
    <ligand>
        <name>ATP</name>
        <dbReference type="ChEBI" id="CHEBI:30616"/>
    </ligand>
</feature>
<dbReference type="PANTHER" id="PTHR10695">
    <property type="entry name" value="DEPHOSPHO-COA KINASE-RELATED"/>
    <property type="match status" value="1"/>
</dbReference>
<dbReference type="GO" id="GO:0005524">
    <property type="term" value="F:ATP binding"/>
    <property type="evidence" value="ECO:0007669"/>
    <property type="project" value="UniProtKB-UniRule"/>
</dbReference>
<comment type="pathway">
    <text evidence="5">Cofactor biosynthesis; coenzyme A biosynthesis; CoA from (R)-pantothenate: step 5/5.</text>
</comment>
<dbReference type="PROSITE" id="PS51219">
    <property type="entry name" value="DPCK"/>
    <property type="match status" value="1"/>
</dbReference>
<proteinExistence type="inferred from homology"/>
<dbReference type="Gene3D" id="3.40.50.300">
    <property type="entry name" value="P-loop containing nucleotide triphosphate hydrolases"/>
    <property type="match status" value="1"/>
</dbReference>
<sequence length="201" mass="22330">MSEFIVGLTGGIASGKTTVSDHFGALGVNIIDADIIARQVVAVGTPTLKAIQDHFGNQAILDNGQLNREWLRNTIFAHNESKQWLNELMHPIIREEMLLQCQQASSIYCILSVPLLIENKLNALVDRILVVDVDPKVQLARAMIRDGSQQSIIEGIIHSQCDRQTRLAAAHNVIDNSKGLHQLNSQIAKLHEQYIQLARRS</sequence>
<dbReference type="HAMAP" id="MF_00376">
    <property type="entry name" value="Dephospho_CoA_kinase"/>
    <property type="match status" value="1"/>
</dbReference>
<organism evidence="7 8">
    <name type="scientific">Agaribacter marinus</name>
    <dbReference type="NCBI Taxonomy" id="1431249"/>
    <lineage>
        <taxon>Bacteria</taxon>
        <taxon>Pseudomonadati</taxon>
        <taxon>Pseudomonadota</taxon>
        <taxon>Gammaproteobacteria</taxon>
        <taxon>Alteromonadales</taxon>
        <taxon>Alteromonadaceae</taxon>
        <taxon>Agaribacter</taxon>
    </lineage>
</organism>
<keyword evidence="4 5" id="KW-0173">Coenzyme A biosynthesis</keyword>